<reference evidence="2 3" key="1">
    <citation type="submission" date="2019-07" db="EMBL/GenBank/DDBJ databases">
        <title>WGS assembly of Gossypium tomentosum.</title>
        <authorList>
            <person name="Chen Z.J."/>
            <person name="Sreedasyam A."/>
            <person name="Ando A."/>
            <person name="Song Q."/>
            <person name="De L."/>
            <person name="Hulse-Kemp A."/>
            <person name="Ding M."/>
            <person name="Ye W."/>
            <person name="Kirkbride R."/>
            <person name="Jenkins J."/>
            <person name="Plott C."/>
            <person name="Lovell J."/>
            <person name="Lin Y.-M."/>
            <person name="Vaughn R."/>
            <person name="Liu B."/>
            <person name="Li W."/>
            <person name="Simpson S."/>
            <person name="Scheffler B."/>
            <person name="Saski C."/>
            <person name="Grover C."/>
            <person name="Hu G."/>
            <person name="Conover J."/>
            <person name="Carlson J."/>
            <person name="Shu S."/>
            <person name="Boston L."/>
            <person name="Williams M."/>
            <person name="Peterson D."/>
            <person name="Mcgee K."/>
            <person name="Jones D."/>
            <person name="Wendel J."/>
            <person name="Stelly D."/>
            <person name="Grimwood J."/>
            <person name="Schmutz J."/>
        </authorList>
    </citation>
    <scope>NUCLEOTIDE SEQUENCE [LARGE SCALE GENOMIC DNA]</scope>
    <source>
        <strain evidence="2">7179.01</strain>
    </source>
</reference>
<sequence length="71" mass="8193">MKGSRPFPKLASDNGERPITANLRADSDAAVNRGKDFPFWLFQPNVHRLLFFLFFVFCFGPRLNWASTVIF</sequence>
<protein>
    <submittedName>
        <fullName evidence="2">Uncharacterized protein</fullName>
    </submittedName>
</protein>
<name>A0A5D2IAT5_GOSTO</name>
<organism evidence="2 3">
    <name type="scientific">Gossypium tomentosum</name>
    <name type="common">Hawaiian cotton</name>
    <name type="synonym">Gossypium sandvicense</name>
    <dbReference type="NCBI Taxonomy" id="34277"/>
    <lineage>
        <taxon>Eukaryota</taxon>
        <taxon>Viridiplantae</taxon>
        <taxon>Streptophyta</taxon>
        <taxon>Embryophyta</taxon>
        <taxon>Tracheophyta</taxon>
        <taxon>Spermatophyta</taxon>
        <taxon>Magnoliopsida</taxon>
        <taxon>eudicotyledons</taxon>
        <taxon>Gunneridae</taxon>
        <taxon>Pentapetalae</taxon>
        <taxon>rosids</taxon>
        <taxon>malvids</taxon>
        <taxon>Malvales</taxon>
        <taxon>Malvaceae</taxon>
        <taxon>Malvoideae</taxon>
        <taxon>Gossypium</taxon>
    </lineage>
</organism>
<proteinExistence type="predicted"/>
<keyword evidence="3" id="KW-1185">Reference proteome</keyword>
<dbReference type="EMBL" id="CM017634">
    <property type="protein sequence ID" value="TYH39203.1"/>
    <property type="molecule type" value="Genomic_DNA"/>
</dbReference>
<evidence type="ECO:0000313" key="3">
    <source>
        <dbReference type="Proteomes" id="UP000322667"/>
    </source>
</evidence>
<evidence type="ECO:0000313" key="2">
    <source>
        <dbReference type="EMBL" id="TYH39203.1"/>
    </source>
</evidence>
<evidence type="ECO:0000256" key="1">
    <source>
        <dbReference type="SAM" id="Phobius"/>
    </source>
</evidence>
<keyword evidence="1" id="KW-0812">Transmembrane</keyword>
<dbReference type="AlphaFoldDB" id="A0A5D2IAT5"/>
<dbReference type="Proteomes" id="UP000322667">
    <property type="component" value="Chromosome D12"/>
</dbReference>
<accession>A0A5D2IAT5</accession>
<feature type="transmembrane region" description="Helical" evidence="1">
    <location>
        <begin position="46"/>
        <end position="65"/>
    </location>
</feature>
<keyword evidence="1" id="KW-0472">Membrane</keyword>
<gene>
    <name evidence="2" type="ORF">ES332_D12G163600v1</name>
</gene>
<keyword evidence="1" id="KW-1133">Transmembrane helix</keyword>